<gene>
    <name evidence="2" type="ORF">PFISCL1PPCAC_14360</name>
</gene>
<evidence type="ECO:0000313" key="2">
    <source>
        <dbReference type="EMBL" id="GMT23063.1"/>
    </source>
</evidence>
<keyword evidence="1" id="KW-1133">Transmembrane helix</keyword>
<proteinExistence type="predicted"/>
<reference evidence="2" key="1">
    <citation type="submission" date="2023-10" db="EMBL/GenBank/DDBJ databases">
        <title>Genome assembly of Pristionchus species.</title>
        <authorList>
            <person name="Yoshida K."/>
            <person name="Sommer R.J."/>
        </authorList>
    </citation>
    <scope>NUCLEOTIDE SEQUENCE</scope>
    <source>
        <strain evidence="2">RS5133</strain>
    </source>
</reference>
<dbReference type="PANTHER" id="PTHR45830:SF15">
    <property type="entry name" value="SERPENTINE RECEPTOR, CLASS I"/>
    <property type="match status" value="1"/>
</dbReference>
<dbReference type="PANTHER" id="PTHR45830">
    <property type="entry name" value="SERPENTINE RECEPTOR, CLASS I"/>
    <property type="match status" value="1"/>
</dbReference>
<evidence type="ECO:0000313" key="3">
    <source>
        <dbReference type="Proteomes" id="UP001432322"/>
    </source>
</evidence>
<accession>A0AAV5VXH0</accession>
<feature type="transmembrane region" description="Helical" evidence="1">
    <location>
        <begin position="14"/>
        <end position="34"/>
    </location>
</feature>
<keyword evidence="1" id="KW-0812">Transmembrane</keyword>
<feature type="non-terminal residue" evidence="2">
    <location>
        <position position="1"/>
    </location>
</feature>
<dbReference type="EMBL" id="BTSY01000004">
    <property type="protein sequence ID" value="GMT23063.1"/>
    <property type="molecule type" value="Genomic_DNA"/>
</dbReference>
<evidence type="ECO:0008006" key="4">
    <source>
        <dbReference type="Google" id="ProtNLM"/>
    </source>
</evidence>
<organism evidence="2 3">
    <name type="scientific">Pristionchus fissidentatus</name>
    <dbReference type="NCBI Taxonomy" id="1538716"/>
    <lineage>
        <taxon>Eukaryota</taxon>
        <taxon>Metazoa</taxon>
        <taxon>Ecdysozoa</taxon>
        <taxon>Nematoda</taxon>
        <taxon>Chromadorea</taxon>
        <taxon>Rhabditida</taxon>
        <taxon>Rhabditina</taxon>
        <taxon>Diplogasteromorpha</taxon>
        <taxon>Diplogasteroidea</taxon>
        <taxon>Neodiplogasteridae</taxon>
        <taxon>Pristionchus</taxon>
    </lineage>
</organism>
<comment type="caution">
    <text evidence="2">The sequence shown here is derived from an EMBL/GenBank/DDBJ whole genome shotgun (WGS) entry which is preliminary data.</text>
</comment>
<keyword evidence="3" id="KW-1185">Reference proteome</keyword>
<evidence type="ECO:0000256" key="1">
    <source>
        <dbReference type="SAM" id="Phobius"/>
    </source>
</evidence>
<protein>
    <recommendedName>
        <fullName evidence="4">G protein-coupled receptor</fullName>
    </recommendedName>
</protein>
<feature type="transmembrane region" description="Helical" evidence="1">
    <location>
        <begin position="133"/>
        <end position="151"/>
    </location>
</feature>
<feature type="transmembrane region" description="Helical" evidence="1">
    <location>
        <begin position="64"/>
        <end position="83"/>
    </location>
</feature>
<feature type="transmembrane region" description="Helical" evidence="1">
    <location>
        <begin position="89"/>
        <end position="112"/>
    </location>
</feature>
<dbReference type="Proteomes" id="UP001432322">
    <property type="component" value="Unassembled WGS sequence"/>
</dbReference>
<name>A0AAV5VXH0_9BILA</name>
<feature type="non-terminal residue" evidence="2">
    <location>
        <position position="154"/>
    </location>
</feature>
<feature type="transmembrane region" description="Helical" evidence="1">
    <location>
        <begin position="40"/>
        <end position="57"/>
    </location>
</feature>
<dbReference type="AlphaFoldDB" id="A0AAV5VXH0"/>
<keyword evidence="1" id="KW-0472">Membrane</keyword>
<sequence>SDNFPLSEQHLKQLCAFIGVSSLLVSLLCLYLLAKMRKLLADNIFIIMFLLQIIYSLQNIHYTIVFVPFLYASLGGGYCIGIACHEDFIQFWDLYVFFIVNLSGLFILLLFFRHQNLMRGNSSFKLNPRATTTVSFLIIIGINVVPIRYTISNL</sequence>